<name>A0A5M6C4U1_9TREE</name>
<evidence type="ECO:0000313" key="1">
    <source>
        <dbReference type="EMBL" id="WWD16693.1"/>
    </source>
</evidence>
<reference evidence="1" key="2">
    <citation type="submission" date="2024-01" db="EMBL/GenBank/DDBJ databases">
        <title>Comparative genomics of Cryptococcus and Kwoniella reveals pathogenesis evolution and contrasting modes of karyotype evolution via chromosome fusion or intercentromeric recombination.</title>
        <authorList>
            <person name="Coelho M.A."/>
            <person name="David-Palma M."/>
            <person name="Shea T."/>
            <person name="Bowers K."/>
            <person name="McGinley-Smith S."/>
            <person name="Mohammad A.W."/>
            <person name="Gnirke A."/>
            <person name="Yurkov A.M."/>
            <person name="Nowrousian M."/>
            <person name="Sun S."/>
            <person name="Cuomo C.A."/>
            <person name="Heitman J."/>
        </authorList>
    </citation>
    <scope>NUCLEOTIDE SEQUENCE</scope>
    <source>
        <strain evidence="1">CBS 12478</strain>
    </source>
</reference>
<proteinExistence type="predicted"/>
<sequence length="285" mass="30657">MSSTTTSFRFFTRSTTPSAPTSTSTPSSGGSSFSSSPSSFYKNLFYILIGLLIAFALVSFASLLRARRRRHAIVREAERLGVVVPGIPGYVPMRDRLNMLWTKADGSQDPDWWEVNRLNKFADEKVVGGDGGDGNGDAGGSGAGGGVGVGVSGNGDGAGDRWVDGSSFADEQFQPLAVIPPPPTVAPTEPIPISPLPYFPNHLAYRPQSMQPLPTRFDDLSDLSRLHQLEGETVEVITIVRMPAPPMTRRPPHPGDDDEGQEIMMEWSGVEIGIAEMEVVGRRLG</sequence>
<dbReference type="OrthoDB" id="2572232at2759"/>
<accession>A0A5M6C4U1</accession>
<dbReference type="Proteomes" id="UP000322225">
    <property type="component" value="Chromosome 2"/>
</dbReference>
<reference evidence="1" key="1">
    <citation type="submission" date="2017-08" db="EMBL/GenBank/DDBJ databases">
        <authorList>
            <person name="Cuomo C."/>
            <person name="Billmyre B."/>
            <person name="Heitman J."/>
        </authorList>
    </citation>
    <scope>NUCLEOTIDE SEQUENCE</scope>
    <source>
        <strain evidence="1">CBS 12478</strain>
    </source>
</reference>
<dbReference type="RefSeq" id="XP_031863115.1">
    <property type="nucleotide sequence ID" value="XM_032002776.1"/>
</dbReference>
<dbReference type="KEGG" id="ksn:43586893"/>
<evidence type="ECO:0000313" key="2">
    <source>
        <dbReference type="Proteomes" id="UP000322225"/>
    </source>
</evidence>
<protein>
    <submittedName>
        <fullName evidence="1">Uncharacterized protein</fullName>
    </submittedName>
</protein>
<dbReference type="EMBL" id="CP144052">
    <property type="protein sequence ID" value="WWD16693.1"/>
    <property type="molecule type" value="Genomic_DNA"/>
</dbReference>
<gene>
    <name evidence="1" type="ORF">CI109_101123</name>
</gene>
<dbReference type="AlphaFoldDB" id="A0A5M6C4U1"/>
<organism evidence="1 2">
    <name type="scientific">Kwoniella shandongensis</name>
    <dbReference type="NCBI Taxonomy" id="1734106"/>
    <lineage>
        <taxon>Eukaryota</taxon>
        <taxon>Fungi</taxon>
        <taxon>Dikarya</taxon>
        <taxon>Basidiomycota</taxon>
        <taxon>Agaricomycotina</taxon>
        <taxon>Tremellomycetes</taxon>
        <taxon>Tremellales</taxon>
        <taxon>Cryptococcaceae</taxon>
        <taxon>Kwoniella</taxon>
    </lineage>
</organism>
<dbReference type="GeneID" id="43586893"/>
<keyword evidence="2" id="KW-1185">Reference proteome</keyword>